<comment type="function">
    <text evidence="7">Choline transporter.</text>
</comment>
<keyword evidence="4 7" id="KW-1133">Transmembrane helix</keyword>
<dbReference type="InterPro" id="IPR007603">
    <property type="entry name" value="Choline_transptr-like"/>
</dbReference>
<evidence type="ECO:0000256" key="7">
    <source>
        <dbReference type="RuleBase" id="RU368066"/>
    </source>
</evidence>
<feature type="transmembrane region" description="Helical" evidence="7">
    <location>
        <begin position="609"/>
        <end position="627"/>
    </location>
</feature>
<dbReference type="AlphaFoldDB" id="G0UV65"/>
<evidence type="ECO:0000256" key="6">
    <source>
        <dbReference type="ARBA" id="ARBA00023180"/>
    </source>
</evidence>
<evidence type="ECO:0000256" key="4">
    <source>
        <dbReference type="ARBA" id="ARBA00022989"/>
    </source>
</evidence>
<feature type="transmembrane region" description="Helical" evidence="7">
    <location>
        <begin position="569"/>
        <end position="597"/>
    </location>
</feature>
<feature type="transmembrane region" description="Helical" evidence="7">
    <location>
        <begin position="468"/>
        <end position="500"/>
    </location>
</feature>
<evidence type="ECO:0000256" key="8">
    <source>
        <dbReference type="SAM" id="MobiDB-lite"/>
    </source>
</evidence>
<feature type="transmembrane region" description="Helical" evidence="7">
    <location>
        <begin position="344"/>
        <end position="368"/>
    </location>
</feature>
<evidence type="ECO:0000256" key="5">
    <source>
        <dbReference type="ARBA" id="ARBA00023136"/>
    </source>
</evidence>
<evidence type="ECO:0000313" key="9">
    <source>
        <dbReference type="EMBL" id="CCC93280.1"/>
    </source>
</evidence>
<dbReference type="PANTHER" id="PTHR12385">
    <property type="entry name" value="CHOLINE TRANSPORTER-LIKE (SLC FAMILY 44)"/>
    <property type="match status" value="1"/>
</dbReference>
<feature type="transmembrane region" description="Helical" evidence="7">
    <location>
        <begin position="255"/>
        <end position="276"/>
    </location>
</feature>
<evidence type="ECO:0000256" key="1">
    <source>
        <dbReference type="ARBA" id="ARBA00004141"/>
    </source>
</evidence>
<feature type="compositionally biased region" description="Polar residues" evidence="8">
    <location>
        <begin position="1"/>
        <end position="10"/>
    </location>
</feature>
<dbReference type="EMBL" id="HE575323">
    <property type="protein sequence ID" value="CCC93280.1"/>
    <property type="molecule type" value="Genomic_DNA"/>
</dbReference>
<feature type="transmembrane region" description="Helical" evidence="7">
    <location>
        <begin position="230"/>
        <end position="249"/>
    </location>
</feature>
<feature type="transmembrane region" description="Helical" evidence="7">
    <location>
        <begin position="33"/>
        <end position="54"/>
    </location>
</feature>
<reference evidence="9" key="1">
    <citation type="journal article" date="2012" name="Proc. Natl. Acad. Sci. U.S.A.">
        <title>Antigenic diversity is generated by distinct evolutionary mechanisms in African trypanosome species.</title>
        <authorList>
            <person name="Jackson A.P."/>
            <person name="Berry A."/>
            <person name="Aslett M."/>
            <person name="Allison H.C."/>
            <person name="Burton P."/>
            <person name="Vavrova-Anderson J."/>
            <person name="Brown R."/>
            <person name="Browne H."/>
            <person name="Corton N."/>
            <person name="Hauser H."/>
            <person name="Gamble J."/>
            <person name="Gilderthorp R."/>
            <person name="Marcello L."/>
            <person name="McQuillan J."/>
            <person name="Otto T.D."/>
            <person name="Quail M.A."/>
            <person name="Sanders M.J."/>
            <person name="van Tonder A."/>
            <person name="Ginger M.L."/>
            <person name="Field M.C."/>
            <person name="Barry J.D."/>
            <person name="Hertz-Fowler C."/>
            <person name="Berriman M."/>
        </authorList>
    </citation>
    <scope>NUCLEOTIDE SEQUENCE</scope>
    <source>
        <strain evidence="9">IL3000</strain>
    </source>
</reference>
<organism evidence="9">
    <name type="scientific">Trypanosoma congolense (strain IL3000)</name>
    <dbReference type="NCBI Taxonomy" id="1068625"/>
    <lineage>
        <taxon>Eukaryota</taxon>
        <taxon>Discoba</taxon>
        <taxon>Euglenozoa</taxon>
        <taxon>Kinetoplastea</taxon>
        <taxon>Metakinetoplastina</taxon>
        <taxon>Trypanosomatida</taxon>
        <taxon>Trypanosomatidae</taxon>
        <taxon>Trypanosoma</taxon>
        <taxon>Nannomonas</taxon>
    </lineage>
</organism>
<dbReference type="GO" id="GO:0005886">
    <property type="term" value="C:plasma membrane"/>
    <property type="evidence" value="ECO:0007669"/>
    <property type="project" value="UniProtKB-SubCell"/>
</dbReference>
<gene>
    <name evidence="9" type="ORF">TCIL3000_10_390</name>
</gene>
<keyword evidence="6" id="KW-0325">Glycoprotein</keyword>
<dbReference type="PANTHER" id="PTHR12385:SF14">
    <property type="entry name" value="CHOLINE TRANSPORTER-LIKE 2"/>
    <property type="match status" value="1"/>
</dbReference>
<accession>G0UV65</accession>
<keyword evidence="5 7" id="KW-0472">Membrane</keyword>
<evidence type="ECO:0000256" key="2">
    <source>
        <dbReference type="ARBA" id="ARBA00007168"/>
    </source>
</evidence>
<feature type="transmembrane region" description="Helical" evidence="7">
    <location>
        <begin position="415"/>
        <end position="448"/>
    </location>
</feature>
<sequence>MGHSPTSSFCKSEEGDEDRVPKGYEKNRSCTDVVFAALFIVVCLGFAVIGIIAFHKGRVIDTLQGSDYLGHFCGKYDPPSGFESLIPEGAPFQSKTWSKNRYVWYSFPPSFPTLGSLLLYLNVGICVEKCPTVNTTLLTWYINGSSDLKGEDLNTMKVYSYGIRRSDGEVVGDPGVVTMMYDTTPVWWWCLPSVIQPSVVQEMLKSKDPTKRISTLFFEGVVEVQRSANVFPVVCVLGAVMIFALIVVARYFLDVALWVSLVSVLVIPAGGGYCFLRVYLQQDIFGHKLDVGEYRTAFLVATIILWIIAGVYLFLLWYFSTQINLTCAIIKIACRVFINAPAMFLLPVLCNAGAVCVLLWTIFVALGLCNSRYKYFKSPENLMDDLPCSGNSTLAGADLFCDQVRVVMDESFPLVYLILGIIFVFLWIVMFMRAVSFTSVSFVSVFWYFSSLKNSEKHVPLLGIVKGLFWSLFYHTGTLAAGSFVMTIIKFIKAVLFFLITRAKKWSRKSEFVRYHRCCLQCIAYVFERLVSMLSENLYVIMCITSGNFCYSAGSAISKASSSFELFTFLHWTGYILKIGGSCLIAVGCVVVSHFLLGSSLAPDVTNKSVPLILIGIMAFCGSLPFFDVINSSATSLCLCYLHDKDVNRDIGVYYVPTELETYVSDCYQETRLAMRKKKQRAIHDLKAPNP</sequence>
<name>G0UV65_TRYCI</name>
<evidence type="ECO:0000256" key="3">
    <source>
        <dbReference type="ARBA" id="ARBA00022692"/>
    </source>
</evidence>
<comment type="similarity">
    <text evidence="2 7">Belongs to the CTL (choline transporter-like) family.</text>
</comment>
<comment type="subcellular location">
    <subcellularLocation>
        <location evidence="7">Cell membrane</location>
        <topology evidence="7">Multi-pass membrane protein</topology>
    </subcellularLocation>
    <subcellularLocation>
        <location evidence="1">Membrane</location>
        <topology evidence="1">Multi-pass membrane protein</topology>
    </subcellularLocation>
</comment>
<feature type="region of interest" description="Disordered" evidence="8">
    <location>
        <begin position="1"/>
        <end position="22"/>
    </location>
</feature>
<keyword evidence="3 7" id="KW-0812">Transmembrane</keyword>
<feature type="transmembrane region" description="Helical" evidence="7">
    <location>
        <begin position="297"/>
        <end position="319"/>
    </location>
</feature>
<protein>
    <recommendedName>
        <fullName evidence="7">Choline transporter-like protein</fullName>
    </recommendedName>
</protein>
<proteinExistence type="inferred from homology"/>
<dbReference type="GO" id="GO:0022857">
    <property type="term" value="F:transmembrane transporter activity"/>
    <property type="evidence" value="ECO:0007669"/>
    <property type="project" value="UniProtKB-UniRule"/>
</dbReference>
<dbReference type="VEuPathDB" id="TriTrypDB:TcIL3000_10_390"/>
<dbReference type="Pfam" id="PF04515">
    <property type="entry name" value="Choline_transpo"/>
    <property type="match status" value="1"/>
</dbReference>